<keyword evidence="4" id="KW-0052">Apoplast</keyword>
<comment type="similarity">
    <text evidence="1 4">Belongs to the plant dirigent protein family.</text>
</comment>
<comment type="function">
    <text evidence="4">Dirigent proteins impart stereoselectivity on the phenoxy radical-coupling reaction, yielding optically active lignans from two molecules of coniferyl alcohol in the biosynthesis of lignans, flavonolignans, and alkaloids and thus plays a central role in plant secondary metabolism.</text>
</comment>
<evidence type="ECO:0000313" key="6">
    <source>
        <dbReference type="EnsemblPlants" id="Bo1g136080.1"/>
    </source>
</evidence>
<evidence type="ECO:0000313" key="7">
    <source>
        <dbReference type="Proteomes" id="UP000032141"/>
    </source>
</evidence>
<comment type="subcellular location">
    <subcellularLocation>
        <location evidence="4">Secreted</location>
        <location evidence="4">Extracellular space</location>
        <location evidence="4">Apoplast</location>
    </subcellularLocation>
</comment>
<dbReference type="EnsemblPlants" id="Bo1g136080.1">
    <property type="protein sequence ID" value="Bo1g136080.1"/>
    <property type="gene ID" value="Bo1g136080"/>
</dbReference>
<dbReference type="InterPro" id="IPR004265">
    <property type="entry name" value="Dirigent"/>
</dbReference>
<dbReference type="Gramene" id="Bo1g136080.1">
    <property type="protein sequence ID" value="Bo1g136080.1"/>
    <property type="gene ID" value="Bo1g136080"/>
</dbReference>
<dbReference type="Proteomes" id="UP000032141">
    <property type="component" value="Chromosome C1"/>
</dbReference>
<dbReference type="GO" id="GO:0009699">
    <property type="term" value="P:phenylpropanoid biosynthetic process"/>
    <property type="evidence" value="ECO:0007669"/>
    <property type="project" value="UniProtKB-ARBA"/>
</dbReference>
<evidence type="ECO:0000256" key="2">
    <source>
        <dbReference type="ARBA" id="ARBA00011738"/>
    </source>
</evidence>
<dbReference type="GO" id="GO:0048046">
    <property type="term" value="C:apoplast"/>
    <property type="evidence" value="ECO:0007669"/>
    <property type="project" value="UniProtKB-SubCell"/>
</dbReference>
<proteinExistence type="inferred from homology"/>
<reference evidence="6" key="2">
    <citation type="submission" date="2015-03" db="UniProtKB">
        <authorList>
            <consortium name="EnsemblPlants"/>
        </authorList>
    </citation>
    <scope>IDENTIFICATION</scope>
</reference>
<dbReference type="HOGENOM" id="CLU_1629360_0_0_1"/>
<evidence type="ECO:0000256" key="5">
    <source>
        <dbReference type="SAM" id="MobiDB-lite"/>
    </source>
</evidence>
<name>A0A0D3ADX0_BRAOL</name>
<dbReference type="STRING" id="109376.A0A0D3ADX0"/>
<dbReference type="Gene3D" id="2.40.480.10">
    <property type="entry name" value="Allene oxide cyclase-like"/>
    <property type="match status" value="1"/>
</dbReference>
<reference evidence="6 7" key="1">
    <citation type="journal article" date="2014" name="Genome Biol.">
        <title>Transcriptome and methylome profiling reveals relics of genome dominance in the mesopolyploid Brassica oleracea.</title>
        <authorList>
            <person name="Parkin I.A."/>
            <person name="Koh C."/>
            <person name="Tang H."/>
            <person name="Robinson S.J."/>
            <person name="Kagale S."/>
            <person name="Clarke W.E."/>
            <person name="Town C.D."/>
            <person name="Nixon J."/>
            <person name="Krishnakumar V."/>
            <person name="Bidwell S.L."/>
            <person name="Denoeud F."/>
            <person name="Belcram H."/>
            <person name="Links M.G."/>
            <person name="Just J."/>
            <person name="Clarke C."/>
            <person name="Bender T."/>
            <person name="Huebert T."/>
            <person name="Mason A.S."/>
            <person name="Pires J.C."/>
            <person name="Barker G."/>
            <person name="Moore J."/>
            <person name="Walley P.G."/>
            <person name="Manoli S."/>
            <person name="Batley J."/>
            <person name="Edwards D."/>
            <person name="Nelson M.N."/>
            <person name="Wang X."/>
            <person name="Paterson A.H."/>
            <person name="King G."/>
            <person name="Bancroft I."/>
            <person name="Chalhoub B."/>
            <person name="Sharpe A.G."/>
        </authorList>
    </citation>
    <scope>NUCLEOTIDE SEQUENCE</scope>
    <source>
        <strain evidence="6 7">cv. TO1000</strain>
    </source>
</reference>
<evidence type="ECO:0000256" key="4">
    <source>
        <dbReference type="RuleBase" id="RU363099"/>
    </source>
</evidence>
<evidence type="ECO:0000256" key="1">
    <source>
        <dbReference type="ARBA" id="ARBA00010746"/>
    </source>
</evidence>
<dbReference type="InterPro" id="IPR044859">
    <property type="entry name" value="Allene_oxi_cyc_Dirigent"/>
</dbReference>
<feature type="compositionally biased region" description="Acidic residues" evidence="5">
    <location>
        <begin position="134"/>
        <end position="148"/>
    </location>
</feature>
<feature type="region of interest" description="Disordered" evidence="5">
    <location>
        <begin position="134"/>
        <end position="163"/>
    </location>
</feature>
<protein>
    <recommendedName>
        <fullName evidence="4">Dirigent protein</fullName>
    </recommendedName>
</protein>
<dbReference type="AlphaFoldDB" id="A0A0D3ADX0"/>
<comment type="subunit">
    <text evidence="2 4">Homodimer.</text>
</comment>
<keyword evidence="7" id="KW-1185">Reference proteome</keyword>
<accession>A0A0D3ADX0</accession>
<dbReference type="Pfam" id="PF03018">
    <property type="entry name" value="Dirigent"/>
    <property type="match status" value="1"/>
</dbReference>
<keyword evidence="3 4" id="KW-0964">Secreted</keyword>
<dbReference type="PANTHER" id="PTHR21495">
    <property type="entry name" value="NUCLEOPORIN-RELATED"/>
    <property type="match status" value="1"/>
</dbReference>
<sequence>MIDNALTSDVPINSTLVGQAQGFYAGASQHETSFLMAMNFAFKIGKYNGSTITILGRNTIFSEVRKMPVVGGRGIFRLARAAIKVTPRERIVAREKSPLQEEVGITEVEVSEQQTDDILLIDVDNHQYEDLFDDMTDEEGEEEFDASDDDHCTDIDENSNDSE</sequence>
<evidence type="ECO:0000256" key="3">
    <source>
        <dbReference type="ARBA" id="ARBA00022525"/>
    </source>
</evidence>
<organism evidence="6 7">
    <name type="scientific">Brassica oleracea var. oleracea</name>
    <dbReference type="NCBI Taxonomy" id="109376"/>
    <lineage>
        <taxon>Eukaryota</taxon>
        <taxon>Viridiplantae</taxon>
        <taxon>Streptophyta</taxon>
        <taxon>Embryophyta</taxon>
        <taxon>Tracheophyta</taxon>
        <taxon>Spermatophyta</taxon>
        <taxon>Magnoliopsida</taxon>
        <taxon>eudicotyledons</taxon>
        <taxon>Gunneridae</taxon>
        <taxon>Pentapetalae</taxon>
        <taxon>rosids</taxon>
        <taxon>malvids</taxon>
        <taxon>Brassicales</taxon>
        <taxon>Brassicaceae</taxon>
        <taxon>Brassiceae</taxon>
        <taxon>Brassica</taxon>
    </lineage>
</organism>